<feature type="repeat" description="PPR" evidence="3">
    <location>
        <begin position="75"/>
        <end position="109"/>
    </location>
</feature>
<dbReference type="FunFam" id="1.25.40.10:FF:000470">
    <property type="entry name" value="Pentatricopeptide repeat-containing protein At5g66520"/>
    <property type="match status" value="1"/>
</dbReference>
<evidence type="ECO:0000256" key="2">
    <source>
        <dbReference type="ARBA" id="ARBA00022737"/>
    </source>
</evidence>
<comment type="caution">
    <text evidence="4">The sequence shown here is derived from an EMBL/GenBank/DDBJ whole genome shotgun (WGS) entry which is preliminary data.</text>
</comment>
<evidence type="ECO:0000256" key="3">
    <source>
        <dbReference type="PROSITE-ProRule" id="PRU00708"/>
    </source>
</evidence>
<dbReference type="FunFam" id="1.25.40.10:FF:000333">
    <property type="entry name" value="Pentatricopeptide repeat-containing protein"/>
    <property type="match status" value="1"/>
</dbReference>
<dbReference type="Proteomes" id="UP000447434">
    <property type="component" value="Chromosome 9"/>
</dbReference>
<keyword evidence="5" id="KW-1185">Reference proteome</keyword>
<dbReference type="OrthoDB" id="330671at2759"/>
<comment type="similarity">
    <text evidence="1">Belongs to the PPR family. PCMP-H subfamily.</text>
</comment>
<dbReference type="FunFam" id="1.25.40.10:FF:000184">
    <property type="entry name" value="Pentatricopeptide repeat-containing protein, chloroplastic"/>
    <property type="match status" value="1"/>
</dbReference>
<evidence type="ECO:0000313" key="4">
    <source>
        <dbReference type="EMBL" id="KAE9606686.1"/>
    </source>
</evidence>
<dbReference type="Pfam" id="PF13041">
    <property type="entry name" value="PPR_2"/>
    <property type="match status" value="3"/>
</dbReference>
<accession>A0A6A4PZI9</accession>
<keyword evidence="2" id="KW-0677">Repeat</keyword>
<dbReference type="InterPro" id="IPR002885">
    <property type="entry name" value="PPR_rpt"/>
</dbReference>
<organism evidence="4 5">
    <name type="scientific">Lupinus albus</name>
    <name type="common">White lupine</name>
    <name type="synonym">Lupinus termis</name>
    <dbReference type="NCBI Taxonomy" id="3870"/>
    <lineage>
        <taxon>Eukaryota</taxon>
        <taxon>Viridiplantae</taxon>
        <taxon>Streptophyta</taxon>
        <taxon>Embryophyta</taxon>
        <taxon>Tracheophyta</taxon>
        <taxon>Spermatophyta</taxon>
        <taxon>Magnoliopsida</taxon>
        <taxon>eudicotyledons</taxon>
        <taxon>Gunneridae</taxon>
        <taxon>Pentapetalae</taxon>
        <taxon>rosids</taxon>
        <taxon>fabids</taxon>
        <taxon>Fabales</taxon>
        <taxon>Fabaceae</taxon>
        <taxon>Papilionoideae</taxon>
        <taxon>50 kb inversion clade</taxon>
        <taxon>genistoids sensu lato</taxon>
        <taxon>core genistoids</taxon>
        <taxon>Genisteae</taxon>
        <taxon>Lupinus</taxon>
    </lineage>
</organism>
<dbReference type="PANTHER" id="PTHR47926">
    <property type="entry name" value="PENTATRICOPEPTIDE REPEAT-CONTAINING PROTEIN"/>
    <property type="match status" value="1"/>
</dbReference>
<name>A0A6A4PZI9_LUPAL</name>
<dbReference type="NCBIfam" id="TIGR00756">
    <property type="entry name" value="PPR"/>
    <property type="match status" value="5"/>
</dbReference>
<dbReference type="EMBL" id="WOCE01000009">
    <property type="protein sequence ID" value="KAE9606686.1"/>
    <property type="molecule type" value="Genomic_DNA"/>
</dbReference>
<dbReference type="InterPro" id="IPR046960">
    <property type="entry name" value="PPR_At4g14850-like_plant"/>
</dbReference>
<feature type="repeat" description="PPR" evidence="3">
    <location>
        <begin position="207"/>
        <end position="241"/>
    </location>
</feature>
<dbReference type="Gene3D" id="1.25.40.10">
    <property type="entry name" value="Tetratricopeptide repeat domain"/>
    <property type="match status" value="3"/>
</dbReference>
<dbReference type="InterPro" id="IPR011990">
    <property type="entry name" value="TPR-like_helical_dom_sf"/>
</dbReference>
<evidence type="ECO:0000256" key="1">
    <source>
        <dbReference type="ARBA" id="ARBA00006643"/>
    </source>
</evidence>
<dbReference type="PANTHER" id="PTHR47926:SF463">
    <property type="entry name" value="PENTATRICOPEPTIDE REPEAT-CONTAINING PROTEIN"/>
    <property type="match status" value="1"/>
</dbReference>
<sequence>MVTMMQLQPNVEHTHALLERCSNIKELKQIHGQILKKGNITHHIIVSRLLASYASIEKGNLEYARRVFHRISSPNTVMWNTMIRACSNSNEPEAALLMYHQMLRHSVPHNSYTFPFLLKACSAISAFEETSQIHGHLIKRGFGLEVYATNSLLHVYATSGRIESAQVLFNRLPTRDVVSWNSMIDGYMKFGNIDMAYKIFQTMPVKNVISWTTMIVGFVRRGIHKEALSLLQQMMASGIKPDRITLSCSLSACASLGALEQGEWIHTYIDKKGIAKDSILGCVLIDMYVKCGEMEKALQVFSSLEKKCVCAWTAIIGGFAVHGKGREALDWFFLMLKARINPTPITFTAILTACSHAGLTEEGKLLFGRMSTVYKINPCMEHYGCMVDLLGRAGFLKEAKEFIESMPLKPSAAIWGSLLNACYMHKHLELGKEIGRILIELDPDHSGRYIHLATIHAAAGEWNQAVQVRSQIKNRGLLNLPGCSSITLNGVAHEFFAGAESNPHIQDIYDMVNLIEME</sequence>
<evidence type="ECO:0000313" key="5">
    <source>
        <dbReference type="Proteomes" id="UP000447434"/>
    </source>
</evidence>
<feature type="repeat" description="PPR" evidence="3">
    <location>
        <begin position="176"/>
        <end position="206"/>
    </location>
</feature>
<dbReference type="GO" id="GO:0003723">
    <property type="term" value="F:RNA binding"/>
    <property type="evidence" value="ECO:0007669"/>
    <property type="project" value="InterPro"/>
</dbReference>
<dbReference type="SUPFAM" id="SSF48452">
    <property type="entry name" value="TPR-like"/>
    <property type="match status" value="1"/>
</dbReference>
<gene>
    <name evidence="4" type="ORF">Lalb_Chr09g0322231</name>
</gene>
<dbReference type="AlphaFoldDB" id="A0A6A4PZI9"/>
<reference evidence="5" key="1">
    <citation type="journal article" date="2020" name="Nat. Commun.">
        <title>Genome sequence of the cluster root forming white lupin.</title>
        <authorList>
            <person name="Hufnagel B."/>
            <person name="Marques A."/>
            <person name="Soriano A."/>
            <person name="Marques L."/>
            <person name="Divol F."/>
            <person name="Doumas P."/>
            <person name="Sallet E."/>
            <person name="Mancinotti D."/>
            <person name="Carrere S."/>
            <person name="Marande W."/>
            <person name="Arribat S."/>
            <person name="Keller J."/>
            <person name="Huneau C."/>
            <person name="Blein T."/>
            <person name="Aime D."/>
            <person name="Laguerre M."/>
            <person name="Taylor J."/>
            <person name="Schubert V."/>
            <person name="Nelson M."/>
            <person name="Geu-Flores F."/>
            <person name="Crespi M."/>
            <person name="Gallardo-Guerrero K."/>
            <person name="Delaux P.-M."/>
            <person name="Salse J."/>
            <person name="Berges H."/>
            <person name="Guyot R."/>
            <person name="Gouzy J."/>
            <person name="Peret B."/>
        </authorList>
    </citation>
    <scope>NUCLEOTIDE SEQUENCE [LARGE SCALE GENOMIC DNA]</scope>
    <source>
        <strain evidence="5">cv. Amiga</strain>
    </source>
</reference>
<proteinExistence type="inferred from homology"/>
<dbReference type="PROSITE" id="PS51375">
    <property type="entry name" value="PPR"/>
    <property type="match status" value="3"/>
</dbReference>
<dbReference type="Pfam" id="PF01535">
    <property type="entry name" value="PPR"/>
    <property type="match status" value="3"/>
</dbReference>
<dbReference type="Pfam" id="PF20431">
    <property type="entry name" value="E_motif"/>
    <property type="match status" value="1"/>
</dbReference>
<dbReference type="InterPro" id="IPR046848">
    <property type="entry name" value="E_motif"/>
</dbReference>
<protein>
    <submittedName>
        <fullName evidence="4">Putative tetratricopeptide-like helical domain-containing protein</fullName>
    </submittedName>
</protein>
<dbReference type="GO" id="GO:0009451">
    <property type="term" value="P:RNA modification"/>
    <property type="evidence" value="ECO:0007669"/>
    <property type="project" value="InterPro"/>
</dbReference>